<organism evidence="1">
    <name type="scientific">Myoviridae sp. ctzS633</name>
    <dbReference type="NCBI Taxonomy" id="2825212"/>
    <lineage>
        <taxon>Viruses</taxon>
        <taxon>Duplodnaviria</taxon>
        <taxon>Heunggongvirae</taxon>
        <taxon>Uroviricota</taxon>
        <taxon>Caudoviricetes</taxon>
    </lineage>
</organism>
<evidence type="ECO:0000313" key="1">
    <source>
        <dbReference type="EMBL" id="DAE10215.1"/>
    </source>
</evidence>
<name>A0A8S5PSU6_9CAUD</name>
<sequence>MSVSEKKEAVKKLANLPPEVQRRILNQIDGAQIMAEYIEQKKEDEEKCRT</sequence>
<protein>
    <submittedName>
        <fullName evidence="1">Bromodomain protein</fullName>
    </submittedName>
</protein>
<proteinExistence type="predicted"/>
<dbReference type="EMBL" id="BK015505">
    <property type="protein sequence ID" value="DAE10215.1"/>
    <property type="molecule type" value="Genomic_DNA"/>
</dbReference>
<accession>A0A8S5PSU6</accession>
<reference evidence="1" key="1">
    <citation type="journal article" date="2021" name="Proc. Natl. Acad. Sci. U.S.A.">
        <title>A Catalog of Tens of Thousands of Viruses from Human Metagenomes Reveals Hidden Associations with Chronic Diseases.</title>
        <authorList>
            <person name="Tisza M.J."/>
            <person name="Buck C.B."/>
        </authorList>
    </citation>
    <scope>NUCLEOTIDE SEQUENCE</scope>
    <source>
        <strain evidence="1">CtzS633</strain>
    </source>
</reference>